<evidence type="ECO:0000313" key="1">
    <source>
        <dbReference type="EMBL" id="KAI4805607.1"/>
    </source>
</evidence>
<reference evidence="1" key="1">
    <citation type="submission" date="2022-05" db="EMBL/GenBank/DDBJ databases">
        <title>Chromosome-level genome of Chaenocephalus aceratus.</title>
        <authorList>
            <person name="Park H."/>
        </authorList>
    </citation>
    <scope>NUCLEOTIDE SEQUENCE</scope>
    <source>
        <strain evidence="1">KU_202001</strain>
    </source>
</reference>
<protein>
    <submittedName>
        <fullName evidence="1">Uncharacterized protein</fullName>
    </submittedName>
</protein>
<gene>
    <name evidence="1" type="ORF">KUCAC02_010211</name>
</gene>
<dbReference type="Proteomes" id="UP001057452">
    <property type="component" value="Chromosome 21"/>
</dbReference>
<proteinExistence type="predicted"/>
<name>A0ACB9VZJ6_CHAAC</name>
<accession>A0ACB9VZJ6</accession>
<keyword evidence="2" id="KW-1185">Reference proteome</keyword>
<evidence type="ECO:0000313" key="2">
    <source>
        <dbReference type="Proteomes" id="UP001057452"/>
    </source>
</evidence>
<comment type="caution">
    <text evidence="1">The sequence shown here is derived from an EMBL/GenBank/DDBJ whole genome shotgun (WGS) entry which is preliminary data.</text>
</comment>
<sequence length="84" mass="9379">MTYLTFFIPPLCRVLFPGVGLREQNELDLCVYIGAEPPPYWGIDVALWGPGTGEVKQRPRRPGVTSEASRYGNAQLTSYTIDMT</sequence>
<dbReference type="EMBL" id="CM043805">
    <property type="protein sequence ID" value="KAI4805607.1"/>
    <property type="molecule type" value="Genomic_DNA"/>
</dbReference>
<organism evidence="1 2">
    <name type="scientific">Chaenocephalus aceratus</name>
    <name type="common">Blackfin icefish</name>
    <name type="synonym">Chaenichthys aceratus</name>
    <dbReference type="NCBI Taxonomy" id="36190"/>
    <lineage>
        <taxon>Eukaryota</taxon>
        <taxon>Metazoa</taxon>
        <taxon>Chordata</taxon>
        <taxon>Craniata</taxon>
        <taxon>Vertebrata</taxon>
        <taxon>Euteleostomi</taxon>
        <taxon>Actinopterygii</taxon>
        <taxon>Neopterygii</taxon>
        <taxon>Teleostei</taxon>
        <taxon>Neoteleostei</taxon>
        <taxon>Acanthomorphata</taxon>
        <taxon>Eupercaria</taxon>
        <taxon>Perciformes</taxon>
        <taxon>Notothenioidei</taxon>
        <taxon>Channichthyidae</taxon>
        <taxon>Chaenocephalus</taxon>
    </lineage>
</organism>